<sequence length="92" mass="9484">MALLYVAPGTSIRLPAVLVAPATLFTSSANAYGFGPGRATAAALSDRAIAPSTSNVVAQSTPPSTTPTNRAARACVPRPPTHTLHWIRSSKE</sequence>
<dbReference type="EMBL" id="LOCL01000042">
    <property type="protein sequence ID" value="KUF15816.1"/>
    <property type="molecule type" value="Genomic_DNA"/>
</dbReference>
<feature type="region of interest" description="Disordered" evidence="1">
    <location>
        <begin position="53"/>
        <end position="76"/>
    </location>
</feature>
<dbReference type="Proteomes" id="UP000054804">
    <property type="component" value="Unassembled WGS sequence"/>
</dbReference>
<organism evidence="3 4">
    <name type="scientific">Streptomyces silvensis</name>
    <dbReference type="NCBI Taxonomy" id="1765722"/>
    <lineage>
        <taxon>Bacteria</taxon>
        <taxon>Bacillati</taxon>
        <taxon>Actinomycetota</taxon>
        <taxon>Actinomycetes</taxon>
        <taxon>Kitasatosporales</taxon>
        <taxon>Streptomycetaceae</taxon>
        <taxon>Streptomyces</taxon>
    </lineage>
</organism>
<gene>
    <name evidence="3" type="ORF">AT728_13935</name>
</gene>
<keyword evidence="2" id="KW-0732">Signal</keyword>
<feature type="compositionally biased region" description="Polar residues" evidence="1">
    <location>
        <begin position="53"/>
        <end position="69"/>
    </location>
</feature>
<accession>A0A0W7WZ57</accession>
<name>A0A0W7WZ57_9ACTN</name>
<evidence type="ECO:0000313" key="4">
    <source>
        <dbReference type="Proteomes" id="UP000054804"/>
    </source>
</evidence>
<comment type="caution">
    <text evidence="3">The sequence shown here is derived from an EMBL/GenBank/DDBJ whole genome shotgun (WGS) entry which is preliminary data.</text>
</comment>
<evidence type="ECO:0008006" key="5">
    <source>
        <dbReference type="Google" id="ProtNLM"/>
    </source>
</evidence>
<evidence type="ECO:0000256" key="2">
    <source>
        <dbReference type="SAM" id="SignalP"/>
    </source>
</evidence>
<reference evidence="3 4" key="1">
    <citation type="submission" date="2015-12" db="EMBL/GenBank/DDBJ databases">
        <title>Draft genome sequence of Streptomyces silvensis ATCC 53525, a producer of novel hormone antagonists.</title>
        <authorList>
            <person name="Johnston C.W."/>
            <person name="Li Y."/>
            <person name="Magarvey N.A."/>
        </authorList>
    </citation>
    <scope>NUCLEOTIDE SEQUENCE [LARGE SCALE GENOMIC DNA]</scope>
    <source>
        <strain evidence="3 4">ATCC 53525</strain>
    </source>
</reference>
<feature type="signal peptide" evidence="2">
    <location>
        <begin position="1"/>
        <end position="31"/>
    </location>
</feature>
<evidence type="ECO:0000256" key="1">
    <source>
        <dbReference type="SAM" id="MobiDB-lite"/>
    </source>
</evidence>
<proteinExistence type="predicted"/>
<keyword evidence="4" id="KW-1185">Reference proteome</keyword>
<feature type="chain" id="PRO_5006936854" description="Secreted protein" evidence="2">
    <location>
        <begin position="32"/>
        <end position="92"/>
    </location>
</feature>
<evidence type="ECO:0000313" key="3">
    <source>
        <dbReference type="EMBL" id="KUF15816.1"/>
    </source>
</evidence>
<protein>
    <recommendedName>
        <fullName evidence="5">Secreted protein</fullName>
    </recommendedName>
</protein>
<dbReference type="AlphaFoldDB" id="A0A0W7WZ57"/>